<feature type="domain" description="Zinc finger PHD-type" evidence="6">
    <location>
        <begin position="186"/>
        <end position="243"/>
    </location>
</feature>
<feature type="region of interest" description="Disordered" evidence="5">
    <location>
        <begin position="754"/>
        <end position="785"/>
    </location>
</feature>
<organism evidence="7 8">
    <name type="scientific">Ceratodon purpureus</name>
    <name type="common">Fire moss</name>
    <name type="synonym">Dicranum purpureum</name>
    <dbReference type="NCBI Taxonomy" id="3225"/>
    <lineage>
        <taxon>Eukaryota</taxon>
        <taxon>Viridiplantae</taxon>
        <taxon>Streptophyta</taxon>
        <taxon>Embryophyta</taxon>
        <taxon>Bryophyta</taxon>
        <taxon>Bryophytina</taxon>
        <taxon>Bryopsida</taxon>
        <taxon>Dicranidae</taxon>
        <taxon>Pseudoditrichales</taxon>
        <taxon>Ditrichaceae</taxon>
        <taxon>Ceratodon</taxon>
    </lineage>
</organism>
<feature type="compositionally biased region" description="Pro residues" evidence="5">
    <location>
        <begin position="825"/>
        <end position="844"/>
    </location>
</feature>
<dbReference type="GO" id="GO:0006338">
    <property type="term" value="P:chromatin remodeling"/>
    <property type="evidence" value="ECO:0007669"/>
    <property type="project" value="UniProtKB-ARBA"/>
</dbReference>
<evidence type="ECO:0000313" key="8">
    <source>
        <dbReference type="Proteomes" id="UP000822688"/>
    </source>
</evidence>
<dbReference type="CDD" id="cd15565">
    <property type="entry name" value="PHD2_NSD"/>
    <property type="match status" value="1"/>
</dbReference>
<dbReference type="Gene3D" id="3.30.40.10">
    <property type="entry name" value="Zinc/RING finger domain, C3HC4 (zinc finger)"/>
    <property type="match status" value="2"/>
</dbReference>
<evidence type="ECO:0000256" key="2">
    <source>
        <dbReference type="ARBA" id="ARBA00022737"/>
    </source>
</evidence>
<feature type="domain" description="Zinc finger PHD-type" evidence="6">
    <location>
        <begin position="248"/>
        <end position="318"/>
    </location>
</feature>
<keyword evidence="3" id="KW-0863">Zinc-finger</keyword>
<feature type="compositionally biased region" description="Low complexity" evidence="5">
    <location>
        <begin position="931"/>
        <end position="958"/>
    </location>
</feature>
<dbReference type="PANTHER" id="PTHR46235:SF3">
    <property type="entry name" value="PHD FINGER-CONTAINING PROTEIN DDB_G0268158"/>
    <property type="match status" value="1"/>
</dbReference>
<name>A0A8T0HEP3_CERPU</name>
<feature type="region of interest" description="Disordered" evidence="5">
    <location>
        <begin position="930"/>
        <end position="968"/>
    </location>
</feature>
<dbReference type="Pfam" id="PF22908">
    <property type="entry name" value="PHD_NSD"/>
    <property type="match status" value="1"/>
</dbReference>
<keyword evidence="8" id="KW-1185">Reference proteome</keyword>
<dbReference type="AlphaFoldDB" id="A0A8T0HEP3"/>
<dbReference type="InterPro" id="IPR001965">
    <property type="entry name" value="Znf_PHD"/>
</dbReference>
<evidence type="ECO:0000256" key="3">
    <source>
        <dbReference type="ARBA" id="ARBA00022771"/>
    </source>
</evidence>
<dbReference type="EMBL" id="CM026427">
    <property type="protein sequence ID" value="KAG0568704.1"/>
    <property type="molecule type" value="Genomic_DNA"/>
</dbReference>
<evidence type="ECO:0000259" key="6">
    <source>
        <dbReference type="SMART" id="SM00249"/>
    </source>
</evidence>
<dbReference type="InterPro" id="IPR013083">
    <property type="entry name" value="Znf_RING/FYVE/PHD"/>
</dbReference>
<dbReference type="InterPro" id="IPR055198">
    <property type="entry name" value="NSD_PHD"/>
</dbReference>
<keyword evidence="1" id="KW-0479">Metal-binding</keyword>
<dbReference type="Pfam" id="PF23004">
    <property type="entry name" value="PHDvar_NSD"/>
    <property type="match status" value="1"/>
</dbReference>
<protein>
    <recommendedName>
        <fullName evidence="6">Zinc finger PHD-type domain-containing protein</fullName>
    </recommendedName>
</protein>
<dbReference type="InterPro" id="IPR055197">
    <property type="entry name" value="PHDvar_NSD"/>
</dbReference>
<evidence type="ECO:0000256" key="5">
    <source>
        <dbReference type="SAM" id="MobiDB-lite"/>
    </source>
</evidence>
<feature type="compositionally biased region" description="Acidic residues" evidence="5">
    <location>
        <begin position="160"/>
        <end position="173"/>
    </location>
</feature>
<evidence type="ECO:0000313" key="7">
    <source>
        <dbReference type="EMBL" id="KAG0568704.1"/>
    </source>
</evidence>
<dbReference type="Pfam" id="PF26055">
    <property type="entry name" value="Mtase_EDM2"/>
    <property type="match status" value="1"/>
</dbReference>
<proteinExistence type="predicted"/>
<comment type="caution">
    <text evidence="7">The sequence shown here is derived from an EMBL/GenBank/DDBJ whole genome shotgun (WGS) entry which is preliminary data.</text>
</comment>
<accession>A0A8T0HEP3</accession>
<keyword evidence="4" id="KW-0862">Zinc</keyword>
<feature type="region of interest" description="Disordered" evidence="5">
    <location>
        <begin position="825"/>
        <end position="877"/>
    </location>
</feature>
<dbReference type="SMART" id="SM00249">
    <property type="entry name" value="PHD"/>
    <property type="match status" value="3"/>
</dbReference>
<dbReference type="InterPro" id="IPR058939">
    <property type="entry name" value="Mtase_EDM2"/>
</dbReference>
<evidence type="ECO:0000256" key="1">
    <source>
        <dbReference type="ARBA" id="ARBA00022723"/>
    </source>
</evidence>
<dbReference type="Proteomes" id="UP000822688">
    <property type="component" value="Chromosome 6"/>
</dbReference>
<feature type="domain" description="Zinc finger PHD-type" evidence="6">
    <location>
        <begin position="319"/>
        <end position="383"/>
    </location>
</feature>
<feature type="compositionally biased region" description="Basic and acidic residues" evidence="5">
    <location>
        <begin position="865"/>
        <end position="876"/>
    </location>
</feature>
<dbReference type="PANTHER" id="PTHR46235">
    <property type="entry name" value="PHD FINGER-CONTAINING PROTEIN DDB_G0268158"/>
    <property type="match status" value="1"/>
</dbReference>
<reference evidence="7 8" key="1">
    <citation type="submission" date="2020-06" db="EMBL/GenBank/DDBJ databases">
        <title>WGS assembly of Ceratodon purpureus strain R40.</title>
        <authorList>
            <person name="Carey S.B."/>
            <person name="Jenkins J."/>
            <person name="Shu S."/>
            <person name="Lovell J.T."/>
            <person name="Sreedasyam A."/>
            <person name="Maumus F."/>
            <person name="Tiley G.P."/>
            <person name="Fernandez-Pozo N."/>
            <person name="Barry K."/>
            <person name="Chen C."/>
            <person name="Wang M."/>
            <person name="Lipzen A."/>
            <person name="Daum C."/>
            <person name="Saski C.A."/>
            <person name="Payton A.C."/>
            <person name="Mcbreen J.C."/>
            <person name="Conrad R.E."/>
            <person name="Kollar L.M."/>
            <person name="Olsson S."/>
            <person name="Huttunen S."/>
            <person name="Landis J.B."/>
            <person name="Wickett N.J."/>
            <person name="Johnson M.G."/>
            <person name="Rensing S.A."/>
            <person name="Grimwood J."/>
            <person name="Schmutz J."/>
            <person name="Mcdaniel S.F."/>
        </authorList>
    </citation>
    <scope>NUCLEOTIDE SEQUENCE [LARGE SCALE GENOMIC DNA]</scope>
    <source>
        <strain evidence="7 8">R40</strain>
    </source>
</reference>
<gene>
    <name evidence="7" type="ORF">KC19_6G039700</name>
</gene>
<sequence length="1062" mass="119830">MISVTWREVLCFPAMVNFRLVMFRPFVGEVLIAKLKRCDKAGLYCSISSSTSEVSSNSSRARKSCEAFCSHDCHAGILSMTFCDRLRKQRSLIEQYIDLDLALREADERKTLLSLSREKATGKRVLLLNDGSSDEDDYPPVKKPKMDHTRSEDVSMREYESEEEFYEDEGMSDEGVESEDELGDSLCILCDDGGYLLCCDGPCMRSFHPRRIDGTNSQCATLGFPDKADMENVRRGWFCTNCKTKKHQCYVCEGLGSSDAALGRKREVFVCDVASCGKFFHPRCIASKLKPGSDEREAREALAKDIRAGESFTCPLHRCKKCGKGEEKKERDLNLATCRRCPAAWHVKCLPRTLSFGGDEESHFEVRAWLLDKLFIVYCTDHKLLPDLGTPARNHIKFKENSSDSTTTFKKPQKKVSTVGHERPDFRTKVSSSSVSQMPCRGTDTARLATQELSVEAYKRLVRDIVGKSHRAITEESVKAKLTLPTIYSRRESNWMPQGRFNSILNGARAAMEWLKQGVNWEDAKLKCARDQVFAIHAEESHLRTFLAPTLHGKRYTSYGRHFTKVEKLKKVVEVLEPHIRDGDTIVDFSCGDNTFARLLLDALSNSEKSKCQFKNFDIFTPKDTFGFERRDWLSVRVNECGPGDNLVIGLNPPFMYTDVFINHALSMNPRVLVFIIPPLKKPLPHYGFECVLDDPTTMAEKSFYLPGSVHGLNDDHMEQGNHVAPHLYIFVRAATFGGSNSLSTVSPPWMVNSSLSTNPSQQLHKSEKRVNPATPTPESDPTANLFIRGKRSWDPRRPQHMVPKIMSGAPGFGSHTEEAVILPPPPPVTPYLPPPPPPPPPPFRYSQVHDSPRDHLPPHFRPQHHPELRPPHPLDEPYSPFEPALFPSICGGVTSMQAYVSSAYQAASAVQRQQHEFLGNSYQQMMALRQQQHLQQHQHQQHQQQQQQQMQQQQQHQGSMGGTQQPSLQWNMPERAEATLQDFMESNPSQAIVPAQMTREVESNNEASPSGLTAETFTNQSEQAHGSTSASNWHQAHHHAQAYANSQYSNGFFNQSADAWK</sequence>
<keyword evidence="2" id="KW-0677">Repeat</keyword>
<dbReference type="GO" id="GO:0008270">
    <property type="term" value="F:zinc ion binding"/>
    <property type="evidence" value="ECO:0007669"/>
    <property type="project" value="UniProtKB-KW"/>
</dbReference>
<feature type="region of interest" description="Disordered" evidence="5">
    <location>
        <begin position="129"/>
        <end position="173"/>
    </location>
</feature>
<feature type="compositionally biased region" description="Polar residues" evidence="5">
    <location>
        <begin position="754"/>
        <end position="764"/>
    </location>
</feature>
<evidence type="ECO:0000256" key="4">
    <source>
        <dbReference type="ARBA" id="ARBA00022833"/>
    </source>
</evidence>
<feature type="compositionally biased region" description="Basic and acidic residues" evidence="5">
    <location>
        <begin position="144"/>
        <end position="159"/>
    </location>
</feature>
<feature type="region of interest" description="Disordered" evidence="5">
    <location>
        <begin position="402"/>
        <end position="421"/>
    </location>
</feature>